<accession>G3IGC3</accession>
<organism evidence="1 2">
    <name type="scientific">Cricetulus griseus</name>
    <name type="common">Chinese hamster</name>
    <name type="synonym">Cricetulus barabensis griseus</name>
    <dbReference type="NCBI Taxonomy" id="10029"/>
    <lineage>
        <taxon>Eukaryota</taxon>
        <taxon>Metazoa</taxon>
        <taxon>Chordata</taxon>
        <taxon>Craniata</taxon>
        <taxon>Vertebrata</taxon>
        <taxon>Euteleostomi</taxon>
        <taxon>Mammalia</taxon>
        <taxon>Eutheria</taxon>
        <taxon>Euarchontoglires</taxon>
        <taxon>Glires</taxon>
        <taxon>Rodentia</taxon>
        <taxon>Myomorpha</taxon>
        <taxon>Muroidea</taxon>
        <taxon>Cricetidae</taxon>
        <taxon>Cricetinae</taxon>
        <taxon>Cricetulus</taxon>
    </lineage>
</organism>
<dbReference type="InParanoid" id="G3IGC3"/>
<reference evidence="2" key="1">
    <citation type="journal article" date="2011" name="Nat. Biotechnol.">
        <title>The genomic sequence of the Chinese hamster ovary (CHO)-K1 cell line.</title>
        <authorList>
            <person name="Xu X."/>
            <person name="Nagarajan H."/>
            <person name="Lewis N.E."/>
            <person name="Pan S."/>
            <person name="Cai Z."/>
            <person name="Liu X."/>
            <person name="Chen W."/>
            <person name="Xie M."/>
            <person name="Wang W."/>
            <person name="Hammond S."/>
            <person name="Andersen M.R."/>
            <person name="Neff N."/>
            <person name="Passarelli B."/>
            <person name="Koh W."/>
            <person name="Fan H.C."/>
            <person name="Wang J."/>
            <person name="Gui Y."/>
            <person name="Lee K.H."/>
            <person name="Betenbaugh M.J."/>
            <person name="Quake S.R."/>
            <person name="Famili I."/>
            <person name="Palsson B.O."/>
            <person name="Wang J."/>
        </authorList>
    </citation>
    <scope>NUCLEOTIDE SEQUENCE [LARGE SCALE GENOMIC DNA]</scope>
    <source>
        <strain evidence="2">CHO K1 cell line</strain>
    </source>
</reference>
<protein>
    <submittedName>
        <fullName evidence="1">Uncharacterized protein</fullName>
    </submittedName>
</protein>
<gene>
    <name evidence="1" type="ORF">I79_022807</name>
</gene>
<evidence type="ECO:0000313" key="1">
    <source>
        <dbReference type="EMBL" id="EGW04141.1"/>
    </source>
</evidence>
<dbReference type="Proteomes" id="UP000001075">
    <property type="component" value="Unassembled WGS sequence"/>
</dbReference>
<proteinExistence type="predicted"/>
<name>G3IGC3_CRIGR</name>
<dbReference type="EMBL" id="JH002544">
    <property type="protein sequence ID" value="EGW04141.1"/>
    <property type="molecule type" value="Genomic_DNA"/>
</dbReference>
<evidence type="ECO:0000313" key="2">
    <source>
        <dbReference type="Proteomes" id="UP000001075"/>
    </source>
</evidence>
<sequence>MDLVHKYHKGDCHSGKTPIGSDSLWNEHRPCAEATGSGLEAAVLGWSPQKWVEEAAEGFCFPLGCLLWTLQVF</sequence>
<dbReference type="AlphaFoldDB" id="G3IGC3"/>